<evidence type="ECO:0000313" key="1">
    <source>
        <dbReference type="EMBL" id="MCP1375813.1"/>
    </source>
</evidence>
<name>A0ABT1FI60_9GAMM</name>
<organism evidence="1 2">
    <name type="scientific">Dyella lutea</name>
    <dbReference type="NCBI Taxonomy" id="2950441"/>
    <lineage>
        <taxon>Bacteria</taxon>
        <taxon>Pseudomonadati</taxon>
        <taxon>Pseudomonadota</taxon>
        <taxon>Gammaproteobacteria</taxon>
        <taxon>Lysobacterales</taxon>
        <taxon>Rhodanobacteraceae</taxon>
        <taxon>Dyella</taxon>
    </lineage>
</organism>
<accession>A0ABT1FI60</accession>
<gene>
    <name evidence="1" type="ORF">NC595_17325</name>
</gene>
<proteinExistence type="predicted"/>
<sequence length="107" mass="11307">MIRWSLLLAVVLLVAGGAAFGGHWLAGDLARAEAFRSIPPGPDGIAWIACRGTLAAQAPGTASDDPQGLCQRVAERVCHGPATYLDLGAGEPQANRFRERFRCARHG</sequence>
<dbReference type="EMBL" id="JAMZEK010000004">
    <property type="protein sequence ID" value="MCP1375813.1"/>
    <property type="molecule type" value="Genomic_DNA"/>
</dbReference>
<dbReference type="Proteomes" id="UP001204615">
    <property type="component" value="Unassembled WGS sequence"/>
</dbReference>
<evidence type="ECO:0000313" key="2">
    <source>
        <dbReference type="Proteomes" id="UP001204615"/>
    </source>
</evidence>
<dbReference type="RefSeq" id="WP_253568569.1">
    <property type="nucleotide sequence ID" value="NZ_JAMZEK010000004.1"/>
</dbReference>
<comment type="caution">
    <text evidence="1">The sequence shown here is derived from an EMBL/GenBank/DDBJ whole genome shotgun (WGS) entry which is preliminary data.</text>
</comment>
<reference evidence="1 2" key="1">
    <citation type="submission" date="2022-06" db="EMBL/GenBank/DDBJ databases">
        <title>Dyella sp. Sa strain:Sa Genome sequencing.</title>
        <authorList>
            <person name="Park S."/>
        </authorList>
    </citation>
    <scope>NUCLEOTIDE SEQUENCE [LARGE SCALE GENOMIC DNA]</scope>
    <source>
        <strain evidence="1 2">Sa</strain>
    </source>
</reference>
<protein>
    <submittedName>
        <fullName evidence="1">Uncharacterized protein</fullName>
    </submittedName>
</protein>
<keyword evidence="2" id="KW-1185">Reference proteome</keyword>